<name>A0A844T796_9BRAD</name>
<evidence type="ECO:0000313" key="2">
    <source>
        <dbReference type="Proteomes" id="UP000449969"/>
    </source>
</evidence>
<comment type="caution">
    <text evidence="1">The sequence shown here is derived from an EMBL/GenBank/DDBJ whole genome shotgun (WGS) entry which is preliminary data.</text>
</comment>
<dbReference type="AlphaFoldDB" id="A0A844T796"/>
<keyword evidence="2" id="KW-1185">Reference proteome</keyword>
<dbReference type="OrthoDB" id="2501352at2"/>
<dbReference type="EMBL" id="WQNE01000014">
    <property type="protein sequence ID" value="MVT74998.1"/>
    <property type="molecule type" value="Genomic_DNA"/>
</dbReference>
<proteinExistence type="predicted"/>
<accession>A0A844T796</accession>
<dbReference type="Proteomes" id="UP000449969">
    <property type="component" value="Unassembled WGS sequence"/>
</dbReference>
<gene>
    <name evidence="1" type="ORF">GPL20_18490</name>
</gene>
<reference evidence="1 2" key="1">
    <citation type="submission" date="2019-12" db="EMBL/GenBank/DDBJ databases">
        <title>Draft genome sequences Bradyrhizobium cajani AMBPC1010, Bradyrhizobium pachyrhizi AMBPC1040 and Bradyrhizobium yuanmingense ALSPC3051, three plant growth promoting strains isolated from nodules of Cajanus cajan L. in Dominican Republic.</title>
        <authorList>
            <person name="Flores-Felix J.D."/>
            <person name="Araujo J."/>
            <person name="Diaz-Alcantara C."/>
            <person name="Gonzalez-Andres F."/>
            <person name="Velazquez E."/>
        </authorList>
    </citation>
    <scope>NUCLEOTIDE SEQUENCE [LARGE SCALE GENOMIC DNA]</scope>
    <source>
        <strain evidence="1 2">1010</strain>
    </source>
</reference>
<dbReference type="RefSeq" id="WP_157330930.1">
    <property type="nucleotide sequence ID" value="NZ_JANADL010000010.1"/>
</dbReference>
<sequence length="481" mass="50649">MTVLATSFDTYLALYDDFTRYANTVVMDGQSPIAGATWKTTGATAPRILDHYLIAGTNKDNRQLGYLYSIQPKPVSELGCDIVWSGGTQMVPAMTLTISADDAVLTLTRMLHFNFGPLGFNISFGDAVGPGAPLQPVTAGNWTVPMKNDGLTVYRVKMAVRGNSLVVFGPNGEVFGWSDARVSRFAGGLCFLEPGIFFEGDTAGLTAKVKRAWAVSDGSTDPASELGTLPTSPFAANNDFAALGNYFYYGRVVGALNKMGEVDVGLVSASPAVSFPQVQFGPTNIVTSLAAAAAIGDTTISTVDYIPNGTMSVTIDPGPNQEVVTIGPLGGQLAPYALSVPALGKAHAAGAIVQCAVPDSMRYTVIYDQINQRLRFQLDGAQIVSFGSHLYITTRVGPDSNPMLQLILDNSGTPGVITSYNGRVRMGQTNTFATGVGSPRPTLDLSVGDQFYDTSLGKPIWVASVDPNGTAHWTDAAGTPA</sequence>
<organism evidence="1 2">
    <name type="scientific">Bradyrhizobium cajani</name>
    <dbReference type="NCBI Taxonomy" id="1928661"/>
    <lineage>
        <taxon>Bacteria</taxon>
        <taxon>Pseudomonadati</taxon>
        <taxon>Pseudomonadota</taxon>
        <taxon>Alphaproteobacteria</taxon>
        <taxon>Hyphomicrobiales</taxon>
        <taxon>Nitrobacteraceae</taxon>
        <taxon>Bradyrhizobium</taxon>
    </lineage>
</organism>
<protein>
    <submittedName>
        <fullName evidence="1">Uncharacterized protein</fullName>
    </submittedName>
</protein>
<evidence type="ECO:0000313" key="1">
    <source>
        <dbReference type="EMBL" id="MVT74998.1"/>
    </source>
</evidence>